<dbReference type="EMBL" id="JAGHQL010000138">
    <property type="protein sequence ID" value="KAH0537591.1"/>
    <property type="molecule type" value="Genomic_DNA"/>
</dbReference>
<dbReference type="Proteomes" id="UP000698800">
    <property type="component" value="Unassembled WGS sequence"/>
</dbReference>
<evidence type="ECO:0000256" key="5">
    <source>
        <dbReference type="ARBA" id="ARBA00022989"/>
    </source>
</evidence>
<feature type="transmembrane region" description="Helical" evidence="8">
    <location>
        <begin position="345"/>
        <end position="364"/>
    </location>
</feature>
<proteinExistence type="inferred from homology"/>
<evidence type="ECO:0000256" key="4">
    <source>
        <dbReference type="ARBA" id="ARBA00022692"/>
    </source>
</evidence>
<dbReference type="PANTHER" id="PTHR14233:SF4">
    <property type="entry name" value="SOLUTE CARRIER FAMILY 35 MEMBER F2"/>
    <property type="match status" value="1"/>
</dbReference>
<reference evidence="9" key="1">
    <citation type="submission" date="2021-03" db="EMBL/GenBank/DDBJ databases">
        <title>Comparative genomics and phylogenomic investigation of the class Geoglossomycetes provide insights into ecological specialization and systematics.</title>
        <authorList>
            <person name="Melie T."/>
            <person name="Pirro S."/>
            <person name="Miller A.N."/>
            <person name="Quandt A."/>
        </authorList>
    </citation>
    <scope>NUCLEOTIDE SEQUENCE</scope>
    <source>
        <strain evidence="9">GBOQ0MN5Z8</strain>
    </source>
</reference>
<evidence type="ECO:0008006" key="11">
    <source>
        <dbReference type="Google" id="ProtNLM"/>
    </source>
</evidence>
<organism evidence="9 10">
    <name type="scientific">Glutinoglossum americanum</name>
    <dbReference type="NCBI Taxonomy" id="1670608"/>
    <lineage>
        <taxon>Eukaryota</taxon>
        <taxon>Fungi</taxon>
        <taxon>Dikarya</taxon>
        <taxon>Ascomycota</taxon>
        <taxon>Pezizomycotina</taxon>
        <taxon>Geoglossomycetes</taxon>
        <taxon>Geoglossales</taxon>
        <taxon>Geoglossaceae</taxon>
        <taxon>Glutinoglossum</taxon>
    </lineage>
</organism>
<dbReference type="AlphaFoldDB" id="A0A9P8HXT8"/>
<comment type="similarity">
    <text evidence="2">Belongs to the SLC35F solute transporter family.</text>
</comment>
<gene>
    <name evidence="9" type="ORF">FGG08_005623</name>
</gene>
<evidence type="ECO:0000256" key="2">
    <source>
        <dbReference type="ARBA" id="ARBA00007863"/>
    </source>
</evidence>
<evidence type="ECO:0000313" key="9">
    <source>
        <dbReference type="EMBL" id="KAH0537591.1"/>
    </source>
</evidence>
<evidence type="ECO:0000256" key="7">
    <source>
        <dbReference type="SAM" id="MobiDB-lite"/>
    </source>
</evidence>
<dbReference type="GO" id="GO:0016020">
    <property type="term" value="C:membrane"/>
    <property type="evidence" value="ECO:0007669"/>
    <property type="project" value="UniProtKB-SubCell"/>
</dbReference>
<feature type="transmembrane region" description="Helical" evidence="8">
    <location>
        <begin position="100"/>
        <end position="119"/>
    </location>
</feature>
<dbReference type="Pfam" id="PF06027">
    <property type="entry name" value="SLC35F"/>
    <property type="match status" value="1"/>
</dbReference>
<dbReference type="SUPFAM" id="SSF103481">
    <property type="entry name" value="Multidrug resistance efflux transporter EmrE"/>
    <property type="match status" value="1"/>
</dbReference>
<evidence type="ECO:0000256" key="6">
    <source>
        <dbReference type="ARBA" id="ARBA00023136"/>
    </source>
</evidence>
<keyword evidence="3" id="KW-0813">Transport</keyword>
<keyword evidence="10" id="KW-1185">Reference proteome</keyword>
<keyword evidence="4 8" id="KW-0812">Transmembrane</keyword>
<feature type="transmembrane region" description="Helical" evidence="8">
    <location>
        <begin position="162"/>
        <end position="179"/>
    </location>
</feature>
<comment type="subcellular location">
    <subcellularLocation>
        <location evidence="1">Membrane</location>
        <topology evidence="1">Multi-pass membrane protein</topology>
    </subcellularLocation>
</comment>
<feature type="transmembrane region" description="Helical" evidence="8">
    <location>
        <begin position="63"/>
        <end position="88"/>
    </location>
</feature>
<dbReference type="InterPro" id="IPR037185">
    <property type="entry name" value="EmrE-like"/>
</dbReference>
<dbReference type="InterPro" id="IPR009262">
    <property type="entry name" value="SLC35_F1/F2/F6"/>
</dbReference>
<evidence type="ECO:0000256" key="1">
    <source>
        <dbReference type="ARBA" id="ARBA00004141"/>
    </source>
</evidence>
<feature type="compositionally biased region" description="Acidic residues" evidence="7">
    <location>
        <begin position="428"/>
        <end position="440"/>
    </location>
</feature>
<feature type="region of interest" description="Disordered" evidence="7">
    <location>
        <begin position="1"/>
        <end position="41"/>
    </location>
</feature>
<feature type="transmembrane region" description="Helical" evidence="8">
    <location>
        <begin position="318"/>
        <end position="339"/>
    </location>
</feature>
<sequence length="440" mass="48659">MQKLTPPDKYDEGIIRTETTKSGPSTSPPTSLDQPAHRDGVTTVEEIEEKHKSHFAYFKTRDFYLVLVLGQVLALCITGTNTFTSLLVGKGTSIPAFQTFFNYALLNIIYSSYTIYKYGFKKYGTLLLRDGWKYIILSFLDVEGNYFVVLAYRYTTILSAQLINFWAIVVVVVISFLFLRVRYHWAQIIGILVCCGGMGLLLASDHITHSNGGTAVNQLKGDLFMLLGSSCYGFDNVLEEFLVSKRPLYEVVGQIGFWGMIINGAQAGIFDRAAFRSATWDGQVGGYLLPLFSSFSITNGVVGRDSFTPIMFRMSSAAFFNISLLTGNFWGVAIGTKVFGLRIHYLYPIAFVLIMAGLIVYFTLTKSVLGDAKKPWLGRNQQLGVSGIGTARRKAENPEAIVNAHAGDSSGFGSEELRSLIGRGGSDGVDDDDDEENSWW</sequence>
<feature type="compositionally biased region" description="Basic and acidic residues" evidence="7">
    <location>
        <begin position="1"/>
        <end position="19"/>
    </location>
</feature>
<name>A0A9P8HXT8_9PEZI</name>
<dbReference type="PANTHER" id="PTHR14233">
    <property type="entry name" value="DUF914-RELATED"/>
    <property type="match status" value="1"/>
</dbReference>
<keyword evidence="5 8" id="KW-1133">Transmembrane helix</keyword>
<protein>
    <recommendedName>
        <fullName evidence="11">DUF914-domain-containing protein</fullName>
    </recommendedName>
</protein>
<keyword evidence="6 8" id="KW-0472">Membrane</keyword>
<feature type="transmembrane region" description="Helical" evidence="8">
    <location>
        <begin position="185"/>
        <end position="203"/>
    </location>
</feature>
<accession>A0A9P8HXT8</accession>
<evidence type="ECO:0000256" key="3">
    <source>
        <dbReference type="ARBA" id="ARBA00022448"/>
    </source>
</evidence>
<dbReference type="OrthoDB" id="429955at2759"/>
<evidence type="ECO:0000256" key="8">
    <source>
        <dbReference type="SAM" id="Phobius"/>
    </source>
</evidence>
<dbReference type="GO" id="GO:0022857">
    <property type="term" value="F:transmembrane transporter activity"/>
    <property type="evidence" value="ECO:0007669"/>
    <property type="project" value="InterPro"/>
</dbReference>
<feature type="compositionally biased region" description="Low complexity" evidence="7">
    <location>
        <begin position="20"/>
        <end position="31"/>
    </location>
</feature>
<feature type="region of interest" description="Disordered" evidence="7">
    <location>
        <begin position="404"/>
        <end position="440"/>
    </location>
</feature>
<comment type="caution">
    <text evidence="9">The sequence shown here is derived from an EMBL/GenBank/DDBJ whole genome shotgun (WGS) entry which is preliminary data.</text>
</comment>
<evidence type="ECO:0000313" key="10">
    <source>
        <dbReference type="Proteomes" id="UP000698800"/>
    </source>
</evidence>
<dbReference type="InterPro" id="IPR052221">
    <property type="entry name" value="SLC35F_Transporter"/>
</dbReference>